<proteinExistence type="predicted"/>
<evidence type="ECO:0000256" key="1">
    <source>
        <dbReference type="SAM" id="MobiDB-lite"/>
    </source>
</evidence>
<protein>
    <submittedName>
        <fullName evidence="4">BOWMAN_BIRK domain-containing protein</fullName>
    </submittedName>
</protein>
<reference evidence="4" key="1">
    <citation type="submission" date="2017-02" db="UniProtKB">
        <authorList>
            <consortium name="WormBaseParasite"/>
        </authorList>
    </citation>
    <scope>IDENTIFICATION</scope>
</reference>
<dbReference type="WBParaSite" id="HNAJ_0001337501-mRNA-1">
    <property type="protein sequence ID" value="HNAJ_0001337501-mRNA-1"/>
    <property type="gene ID" value="HNAJ_0001337501"/>
</dbReference>
<gene>
    <name evidence="2" type="ORF">HNAJ_LOCUS13349</name>
</gene>
<sequence>DDDEGGGGGGGGRDDDEGRGGGGGGDDDEGGGGGDDDDGGRGGGRIRGDRSLVYKELDVKGEALKSRKIKMSRNCLFALTLLALAILASAHYEQSYQQGQQIIKHRSYQRCFCKYYPTFTCCVQPQLAECQMPTHFPTCAPTYEKCVETCKVNIYCIQYCQTRFRLVPQFPRCHHHHHPFH</sequence>
<feature type="region of interest" description="Disordered" evidence="1">
    <location>
        <begin position="1"/>
        <end position="47"/>
    </location>
</feature>
<name>A0A0R3TZS6_RODNA</name>
<feature type="compositionally biased region" description="Gly residues" evidence="1">
    <location>
        <begin position="1"/>
        <end position="11"/>
    </location>
</feature>
<dbReference type="AlphaFoldDB" id="A0A0R3TZS6"/>
<organism evidence="4">
    <name type="scientific">Rodentolepis nana</name>
    <name type="common">Dwarf tapeworm</name>
    <name type="synonym">Hymenolepis nana</name>
    <dbReference type="NCBI Taxonomy" id="102285"/>
    <lineage>
        <taxon>Eukaryota</taxon>
        <taxon>Metazoa</taxon>
        <taxon>Spiralia</taxon>
        <taxon>Lophotrochozoa</taxon>
        <taxon>Platyhelminthes</taxon>
        <taxon>Cestoda</taxon>
        <taxon>Eucestoda</taxon>
        <taxon>Cyclophyllidea</taxon>
        <taxon>Hymenolepididae</taxon>
        <taxon>Rodentolepis</taxon>
    </lineage>
</organism>
<dbReference type="Proteomes" id="UP000278807">
    <property type="component" value="Unassembled WGS sequence"/>
</dbReference>
<dbReference type="EMBL" id="UZAE01015311">
    <property type="protein sequence ID" value="VDO15655.1"/>
    <property type="molecule type" value="Genomic_DNA"/>
</dbReference>
<evidence type="ECO:0000313" key="4">
    <source>
        <dbReference type="WBParaSite" id="HNAJ_0001337501-mRNA-1"/>
    </source>
</evidence>
<evidence type="ECO:0000313" key="2">
    <source>
        <dbReference type="EMBL" id="VDO15655.1"/>
    </source>
</evidence>
<keyword evidence="3" id="KW-1185">Reference proteome</keyword>
<feature type="compositionally biased region" description="Acidic residues" evidence="1">
    <location>
        <begin position="25"/>
        <end position="38"/>
    </location>
</feature>
<accession>A0A0R3TZS6</accession>
<reference evidence="2 3" key="2">
    <citation type="submission" date="2018-11" db="EMBL/GenBank/DDBJ databases">
        <authorList>
            <consortium name="Pathogen Informatics"/>
        </authorList>
    </citation>
    <scope>NUCLEOTIDE SEQUENCE [LARGE SCALE GENOMIC DNA]</scope>
</reference>
<evidence type="ECO:0000313" key="3">
    <source>
        <dbReference type="Proteomes" id="UP000278807"/>
    </source>
</evidence>